<dbReference type="CDD" id="cd09278">
    <property type="entry name" value="RNase_HI_prokaryote_like"/>
    <property type="match status" value="1"/>
</dbReference>
<dbReference type="GO" id="GO:0000287">
    <property type="term" value="F:magnesium ion binding"/>
    <property type="evidence" value="ECO:0007669"/>
    <property type="project" value="UniProtKB-UniRule"/>
</dbReference>
<name>A0A1F6GQ41_9PROT</name>
<proteinExistence type="inferred from homology"/>
<keyword evidence="8 11" id="KW-0255">Endonuclease</keyword>
<dbReference type="GO" id="GO:0043137">
    <property type="term" value="P:DNA replication, removal of RNA primer"/>
    <property type="evidence" value="ECO:0007669"/>
    <property type="project" value="TreeGrafter"/>
</dbReference>
<comment type="similarity">
    <text evidence="3 11">Belongs to the RNase H family.</text>
</comment>
<evidence type="ECO:0000256" key="7">
    <source>
        <dbReference type="ARBA" id="ARBA00022723"/>
    </source>
</evidence>
<evidence type="ECO:0000256" key="3">
    <source>
        <dbReference type="ARBA" id="ARBA00005300"/>
    </source>
</evidence>
<feature type="binding site" evidence="11">
    <location>
        <position position="12"/>
    </location>
    <ligand>
        <name>Mg(2+)</name>
        <dbReference type="ChEBI" id="CHEBI:18420"/>
        <label>1</label>
    </ligand>
</feature>
<reference evidence="13 14" key="1">
    <citation type="journal article" date="2016" name="Nat. Commun.">
        <title>Thousands of microbial genomes shed light on interconnected biogeochemical processes in an aquifer system.</title>
        <authorList>
            <person name="Anantharaman K."/>
            <person name="Brown C.T."/>
            <person name="Hug L.A."/>
            <person name="Sharon I."/>
            <person name="Castelle C.J."/>
            <person name="Probst A.J."/>
            <person name="Thomas B.C."/>
            <person name="Singh A."/>
            <person name="Wilkins M.J."/>
            <person name="Karaoz U."/>
            <person name="Brodie E.L."/>
            <person name="Williams K.H."/>
            <person name="Hubbard S.S."/>
            <person name="Banfield J.F."/>
        </authorList>
    </citation>
    <scope>NUCLEOTIDE SEQUENCE [LARGE SCALE GENOMIC DNA]</scope>
</reference>
<dbReference type="PANTHER" id="PTHR10642:SF26">
    <property type="entry name" value="RIBONUCLEASE H1"/>
    <property type="match status" value="1"/>
</dbReference>
<evidence type="ECO:0000256" key="4">
    <source>
        <dbReference type="ARBA" id="ARBA00011245"/>
    </source>
</evidence>
<dbReference type="InterPro" id="IPR050092">
    <property type="entry name" value="RNase_H"/>
</dbReference>
<dbReference type="Proteomes" id="UP000177583">
    <property type="component" value="Unassembled WGS sequence"/>
</dbReference>
<evidence type="ECO:0000256" key="10">
    <source>
        <dbReference type="ARBA" id="ARBA00022842"/>
    </source>
</evidence>
<evidence type="ECO:0000256" key="9">
    <source>
        <dbReference type="ARBA" id="ARBA00022801"/>
    </source>
</evidence>
<comment type="catalytic activity">
    <reaction evidence="1 11">
        <text>Endonucleolytic cleavage to 5'-phosphomonoester.</text>
        <dbReference type="EC" id="3.1.26.4"/>
    </reaction>
</comment>
<comment type="caution">
    <text evidence="13">The sequence shown here is derived from an EMBL/GenBank/DDBJ whole genome shotgun (WGS) entry which is preliminary data.</text>
</comment>
<dbReference type="GO" id="GO:0005737">
    <property type="term" value="C:cytoplasm"/>
    <property type="evidence" value="ECO:0007669"/>
    <property type="project" value="UniProtKB-SubCell"/>
</dbReference>
<evidence type="ECO:0000256" key="2">
    <source>
        <dbReference type="ARBA" id="ARBA00004065"/>
    </source>
</evidence>
<evidence type="ECO:0000256" key="6">
    <source>
        <dbReference type="ARBA" id="ARBA00022722"/>
    </source>
</evidence>
<dbReference type="SUPFAM" id="SSF53098">
    <property type="entry name" value="Ribonuclease H-like"/>
    <property type="match status" value="1"/>
</dbReference>
<evidence type="ECO:0000256" key="8">
    <source>
        <dbReference type="ARBA" id="ARBA00022759"/>
    </source>
</evidence>
<comment type="cofactor">
    <cofactor evidence="11">
        <name>Mg(2+)</name>
        <dbReference type="ChEBI" id="CHEBI:18420"/>
    </cofactor>
    <text evidence="11">Binds 1 Mg(2+) ion per subunit. May bind a second metal ion at a regulatory site, or after substrate binding.</text>
</comment>
<dbReference type="FunFam" id="3.30.420.10:FF:000089">
    <property type="entry name" value="Ribonuclease H"/>
    <property type="match status" value="1"/>
</dbReference>
<comment type="function">
    <text evidence="2 11">Endonuclease that specifically degrades the RNA of RNA-DNA hybrids.</text>
</comment>
<keyword evidence="9 11" id="KW-0378">Hydrolase</keyword>
<dbReference type="Gene3D" id="3.30.420.10">
    <property type="entry name" value="Ribonuclease H-like superfamily/Ribonuclease H"/>
    <property type="match status" value="1"/>
</dbReference>
<feature type="domain" description="RNase H type-1" evidence="12">
    <location>
        <begin position="3"/>
        <end position="144"/>
    </location>
</feature>
<dbReference type="EC" id="3.1.26.4" evidence="5 11"/>
<dbReference type="InterPro" id="IPR022892">
    <property type="entry name" value="RNaseHI"/>
</dbReference>
<evidence type="ECO:0000256" key="11">
    <source>
        <dbReference type="HAMAP-Rule" id="MF_00042"/>
    </source>
</evidence>
<feature type="binding site" evidence="11">
    <location>
        <position position="136"/>
    </location>
    <ligand>
        <name>Mg(2+)</name>
        <dbReference type="ChEBI" id="CHEBI:18420"/>
        <label>2</label>
    </ligand>
</feature>
<keyword evidence="10 11" id="KW-0460">Magnesium</keyword>
<sequence>MASNKGFQIFCDGACSGNPGPGGWGTVIEIGASRQEFSGSKGHTTNNVMELTAAIEGLRRVPPGSSGTVTTDSQYLIKGVTEWLKGWKKRGWKKADGEPVLNRPLWETLDRLTAEREVRWVWVKGHAGHEENERCDELARTAIKGL</sequence>
<evidence type="ECO:0000256" key="5">
    <source>
        <dbReference type="ARBA" id="ARBA00012180"/>
    </source>
</evidence>
<evidence type="ECO:0000313" key="14">
    <source>
        <dbReference type="Proteomes" id="UP000177583"/>
    </source>
</evidence>
<gene>
    <name evidence="11" type="primary">rnhA</name>
    <name evidence="13" type="ORF">A2557_05560</name>
</gene>
<feature type="binding site" evidence="11">
    <location>
        <position position="72"/>
    </location>
    <ligand>
        <name>Mg(2+)</name>
        <dbReference type="ChEBI" id="CHEBI:18420"/>
        <label>1</label>
    </ligand>
</feature>
<dbReference type="InterPro" id="IPR002156">
    <property type="entry name" value="RNaseH_domain"/>
</dbReference>
<dbReference type="GO" id="GO:0003676">
    <property type="term" value="F:nucleic acid binding"/>
    <property type="evidence" value="ECO:0007669"/>
    <property type="project" value="InterPro"/>
</dbReference>
<keyword evidence="11" id="KW-0963">Cytoplasm</keyword>
<dbReference type="NCBIfam" id="NF001236">
    <property type="entry name" value="PRK00203.1"/>
    <property type="match status" value="1"/>
</dbReference>
<dbReference type="InterPro" id="IPR036397">
    <property type="entry name" value="RNaseH_sf"/>
</dbReference>
<accession>A0A1F6GQ41</accession>
<comment type="subunit">
    <text evidence="4 11">Monomer.</text>
</comment>
<dbReference type="InterPro" id="IPR012337">
    <property type="entry name" value="RNaseH-like_sf"/>
</dbReference>
<dbReference type="HAMAP" id="MF_00042">
    <property type="entry name" value="RNase_H"/>
    <property type="match status" value="1"/>
</dbReference>
<keyword evidence="6 11" id="KW-0540">Nuclease</keyword>
<protein>
    <recommendedName>
        <fullName evidence="5 11">Ribonuclease H</fullName>
        <shortName evidence="11">RNase H</shortName>
        <ecNumber evidence="5 11">3.1.26.4</ecNumber>
    </recommendedName>
</protein>
<dbReference type="PROSITE" id="PS50879">
    <property type="entry name" value="RNASE_H_1"/>
    <property type="match status" value="1"/>
</dbReference>
<dbReference type="Pfam" id="PF00075">
    <property type="entry name" value="RNase_H"/>
    <property type="match status" value="1"/>
</dbReference>
<dbReference type="EMBL" id="MFNF01000048">
    <property type="protein sequence ID" value="OGH00275.1"/>
    <property type="molecule type" value="Genomic_DNA"/>
</dbReference>
<comment type="subcellular location">
    <subcellularLocation>
        <location evidence="11">Cytoplasm</location>
    </subcellularLocation>
</comment>
<keyword evidence="7 11" id="KW-0479">Metal-binding</keyword>
<feature type="binding site" evidence="11">
    <location>
        <position position="50"/>
    </location>
    <ligand>
        <name>Mg(2+)</name>
        <dbReference type="ChEBI" id="CHEBI:18420"/>
        <label>1</label>
    </ligand>
</feature>
<evidence type="ECO:0000256" key="1">
    <source>
        <dbReference type="ARBA" id="ARBA00000077"/>
    </source>
</evidence>
<evidence type="ECO:0000259" key="12">
    <source>
        <dbReference type="PROSITE" id="PS50879"/>
    </source>
</evidence>
<evidence type="ECO:0000313" key="13">
    <source>
        <dbReference type="EMBL" id="OGH00275.1"/>
    </source>
</evidence>
<dbReference type="AlphaFoldDB" id="A0A1F6GQ41"/>
<feature type="binding site" evidence="11">
    <location>
        <position position="12"/>
    </location>
    <ligand>
        <name>Mg(2+)</name>
        <dbReference type="ChEBI" id="CHEBI:18420"/>
        <label>2</label>
    </ligand>
</feature>
<organism evidence="13 14">
    <name type="scientific">Candidatus Lambdaproteobacteria bacterium RIFOXYD2_FULL_56_26</name>
    <dbReference type="NCBI Taxonomy" id="1817773"/>
    <lineage>
        <taxon>Bacteria</taxon>
        <taxon>Pseudomonadati</taxon>
        <taxon>Pseudomonadota</taxon>
        <taxon>Candidatus Lambdaproteobacteria</taxon>
    </lineage>
</organism>
<dbReference type="PANTHER" id="PTHR10642">
    <property type="entry name" value="RIBONUCLEASE H1"/>
    <property type="match status" value="1"/>
</dbReference>
<dbReference type="GO" id="GO:0004523">
    <property type="term" value="F:RNA-DNA hybrid ribonuclease activity"/>
    <property type="evidence" value="ECO:0007669"/>
    <property type="project" value="UniProtKB-UniRule"/>
</dbReference>